<keyword evidence="1" id="KW-0812">Transmembrane</keyword>
<dbReference type="Pfam" id="PF09955">
    <property type="entry name" value="DUF2189"/>
    <property type="match status" value="1"/>
</dbReference>
<protein>
    <recommendedName>
        <fullName evidence="4">DUF2189 domain-containing protein</fullName>
    </recommendedName>
</protein>
<dbReference type="RefSeq" id="WP_200233998.1">
    <property type="nucleotide sequence ID" value="NZ_NRRV01000004.1"/>
</dbReference>
<evidence type="ECO:0000256" key="1">
    <source>
        <dbReference type="SAM" id="Phobius"/>
    </source>
</evidence>
<keyword evidence="3" id="KW-1185">Reference proteome</keyword>
<evidence type="ECO:0008006" key="4">
    <source>
        <dbReference type="Google" id="ProtNLM"/>
    </source>
</evidence>
<feature type="transmembrane region" description="Helical" evidence="1">
    <location>
        <begin position="118"/>
        <end position="146"/>
    </location>
</feature>
<reference evidence="2 3" key="1">
    <citation type="journal article" date="2020" name="Microorganisms">
        <title>Osmotic Adaptation and Compatible Solute Biosynthesis of Phototrophic Bacteria as Revealed from Genome Analyses.</title>
        <authorList>
            <person name="Imhoff J.F."/>
            <person name="Rahn T."/>
            <person name="Kunzel S."/>
            <person name="Keller A."/>
            <person name="Neulinger S.C."/>
        </authorList>
    </citation>
    <scope>NUCLEOTIDE SEQUENCE [LARGE SCALE GENOMIC DNA]</scope>
    <source>
        <strain evidence="2 3">DSM 6210</strain>
    </source>
</reference>
<gene>
    <name evidence="2" type="ORF">CKO31_03090</name>
</gene>
<dbReference type="Proteomes" id="UP000748752">
    <property type="component" value="Unassembled WGS sequence"/>
</dbReference>
<name>A0ABS1CCZ0_9GAMM</name>
<evidence type="ECO:0000313" key="3">
    <source>
        <dbReference type="Proteomes" id="UP000748752"/>
    </source>
</evidence>
<evidence type="ECO:0000313" key="2">
    <source>
        <dbReference type="EMBL" id="MBK1629740.1"/>
    </source>
</evidence>
<dbReference type="InterPro" id="IPR018692">
    <property type="entry name" value="DUF2189"/>
</dbReference>
<comment type="caution">
    <text evidence="2">The sequence shown here is derived from an EMBL/GenBank/DDBJ whole genome shotgun (WGS) entry which is preliminary data.</text>
</comment>
<feature type="transmembrane region" description="Helical" evidence="1">
    <location>
        <begin position="166"/>
        <end position="186"/>
    </location>
</feature>
<feature type="transmembrane region" description="Helical" evidence="1">
    <location>
        <begin position="45"/>
        <end position="63"/>
    </location>
</feature>
<keyword evidence="1" id="KW-1133">Transmembrane helix</keyword>
<feature type="transmembrane region" description="Helical" evidence="1">
    <location>
        <begin position="69"/>
        <end position="90"/>
    </location>
</feature>
<accession>A0ABS1CCZ0</accession>
<keyword evidence="1" id="KW-0472">Membrane</keyword>
<dbReference type="EMBL" id="NRRV01000004">
    <property type="protein sequence ID" value="MBK1629740.1"/>
    <property type="molecule type" value="Genomic_DNA"/>
</dbReference>
<sequence length="263" mass="29538">MTETAVAEQQARQEAIRINRVSLDQPWEWLDKGWHDMIRARKYSLTYGAVIVLLSGLITLGFVNEGLTFMVPFLIAGFYLLAPIIGLGLYQMSAHLERGEKLHFCHFLEAWKGNQAQLGVITAGLLIIMQLWMMSNFVLFALLYTGMHPPLENFFSTVFLSGQNNIFALASISVGFVLAWVAYAISAISVPMLMDRDVDGFTAIRTSVRAIIENWQAMTLWAGLIVLFIALGLMSFYIGLFIAMPLVGHATWHAYRDIVPQED</sequence>
<organism evidence="2 3">
    <name type="scientific">Thiohalocapsa halophila</name>
    <dbReference type="NCBI Taxonomy" id="69359"/>
    <lineage>
        <taxon>Bacteria</taxon>
        <taxon>Pseudomonadati</taxon>
        <taxon>Pseudomonadota</taxon>
        <taxon>Gammaproteobacteria</taxon>
        <taxon>Chromatiales</taxon>
        <taxon>Chromatiaceae</taxon>
        <taxon>Thiohalocapsa</taxon>
    </lineage>
</organism>
<proteinExistence type="predicted"/>
<feature type="transmembrane region" description="Helical" evidence="1">
    <location>
        <begin position="219"/>
        <end position="243"/>
    </location>
</feature>